<evidence type="ECO:0000256" key="3">
    <source>
        <dbReference type="PROSITE-ProRule" id="PRU00103"/>
    </source>
</evidence>
<proteinExistence type="inferred from homology"/>
<comment type="similarity">
    <text evidence="1">Belongs to the GCN1 family.</text>
</comment>
<dbReference type="OrthoDB" id="5148094at2759"/>
<dbReference type="Proteomes" id="UP001149813">
    <property type="component" value="Unassembled WGS sequence"/>
</dbReference>
<feature type="repeat" description="HEAT" evidence="3">
    <location>
        <begin position="1853"/>
        <end position="1890"/>
    </location>
</feature>
<dbReference type="GO" id="GO:0019887">
    <property type="term" value="F:protein kinase regulator activity"/>
    <property type="evidence" value="ECO:0007669"/>
    <property type="project" value="TreeGrafter"/>
</dbReference>
<feature type="domain" description="TOG" evidence="6">
    <location>
        <begin position="1720"/>
        <end position="1962"/>
    </location>
</feature>
<dbReference type="GO" id="GO:0034198">
    <property type="term" value="P:cellular response to amino acid starvation"/>
    <property type="evidence" value="ECO:0007669"/>
    <property type="project" value="TreeGrafter"/>
</dbReference>
<dbReference type="Pfam" id="PF24984">
    <property type="entry name" value="HEAT_EF3_GNC1"/>
    <property type="match status" value="1"/>
</dbReference>
<feature type="repeat" description="HEAT" evidence="3">
    <location>
        <begin position="1696"/>
        <end position="1734"/>
    </location>
</feature>
<feature type="domain" description="TOG" evidence="6">
    <location>
        <begin position="1400"/>
        <end position="1636"/>
    </location>
</feature>
<comment type="caution">
    <text evidence="7">The sequence shown here is derived from an EMBL/GenBank/DDBJ whole genome shotgun (WGS) entry which is preliminary data.</text>
</comment>
<dbReference type="Pfam" id="PF25801">
    <property type="entry name" value="HEAT_GCN1_C_2"/>
    <property type="match status" value="1"/>
</dbReference>
<dbReference type="Pfam" id="PF24987">
    <property type="entry name" value="HEAT_EF3_N"/>
    <property type="match status" value="2"/>
</dbReference>
<dbReference type="Pfam" id="PF12074">
    <property type="entry name" value="Gcn1_N"/>
    <property type="match status" value="1"/>
</dbReference>
<keyword evidence="2" id="KW-0677">Repeat</keyword>
<accession>A0A9W7XZE8</accession>
<evidence type="ECO:0000259" key="6">
    <source>
        <dbReference type="SMART" id="SM01349"/>
    </source>
</evidence>
<name>A0A9W7XZE8_9FUNG</name>
<dbReference type="Pfam" id="PF24916">
    <property type="entry name" value="HEAT_GCN1_fung"/>
    <property type="match status" value="1"/>
</dbReference>
<dbReference type="PROSITE" id="PS50077">
    <property type="entry name" value="HEAT_REPEAT"/>
    <property type="match status" value="3"/>
</dbReference>
<dbReference type="InterPro" id="IPR056809">
    <property type="entry name" value="HEAT_GCN1_fung"/>
</dbReference>
<evidence type="ECO:0000256" key="5">
    <source>
        <dbReference type="SAM" id="MobiDB-lite"/>
    </source>
</evidence>
<evidence type="ECO:0000256" key="1">
    <source>
        <dbReference type="ARBA" id="ARBA00007366"/>
    </source>
</evidence>
<dbReference type="GO" id="GO:0006417">
    <property type="term" value="P:regulation of translation"/>
    <property type="evidence" value="ECO:0007669"/>
    <property type="project" value="TreeGrafter"/>
</dbReference>
<dbReference type="PANTHER" id="PTHR23346">
    <property type="entry name" value="TRANSLATIONAL ACTIVATOR GCN1-RELATED"/>
    <property type="match status" value="1"/>
</dbReference>
<dbReference type="InterPro" id="IPR004155">
    <property type="entry name" value="PBS_lyase_HEAT"/>
</dbReference>
<feature type="region of interest" description="Disordered" evidence="5">
    <location>
        <begin position="2055"/>
        <end position="2077"/>
    </location>
</feature>
<evidence type="ECO:0000256" key="4">
    <source>
        <dbReference type="SAM" id="Coils"/>
    </source>
</evidence>
<evidence type="ECO:0000256" key="2">
    <source>
        <dbReference type="ARBA" id="ARBA00022737"/>
    </source>
</evidence>
<feature type="region of interest" description="Disordered" evidence="5">
    <location>
        <begin position="1908"/>
        <end position="1933"/>
    </location>
</feature>
<dbReference type="SUPFAM" id="SSF48371">
    <property type="entry name" value="ARM repeat"/>
    <property type="match status" value="2"/>
</dbReference>
<dbReference type="PANTHER" id="PTHR23346:SF7">
    <property type="entry name" value="STALLED RIBOSOME SENSOR GCN1"/>
    <property type="match status" value="1"/>
</dbReference>
<dbReference type="EMBL" id="JANBOJ010000193">
    <property type="protein sequence ID" value="KAJ1721157.1"/>
    <property type="molecule type" value="Genomic_DNA"/>
</dbReference>
<evidence type="ECO:0000313" key="8">
    <source>
        <dbReference type="Proteomes" id="UP001149813"/>
    </source>
</evidence>
<dbReference type="InterPro" id="IPR057546">
    <property type="entry name" value="HEAT_GCN1"/>
</dbReference>
<dbReference type="InterPro" id="IPR034085">
    <property type="entry name" value="TOG"/>
</dbReference>
<reference evidence="7" key="1">
    <citation type="submission" date="2022-07" db="EMBL/GenBank/DDBJ databases">
        <title>Phylogenomic reconstructions and comparative analyses of Kickxellomycotina fungi.</title>
        <authorList>
            <person name="Reynolds N.K."/>
            <person name="Stajich J.E."/>
            <person name="Barry K."/>
            <person name="Grigoriev I.V."/>
            <person name="Crous P."/>
            <person name="Smith M.E."/>
        </authorList>
    </citation>
    <scope>NUCLEOTIDE SEQUENCE</scope>
    <source>
        <strain evidence="7">NBRC 32514</strain>
    </source>
</reference>
<feature type="coiled-coil region" evidence="4">
    <location>
        <begin position="842"/>
        <end position="869"/>
    </location>
</feature>
<feature type="compositionally biased region" description="Low complexity" evidence="5">
    <location>
        <begin position="1918"/>
        <end position="1930"/>
    </location>
</feature>
<sequence>MSEENSDFTWKGFIDGGFVDRITVSGVKKRCSVIENELLPLIAAHPLEDRELVHIILALKATINLYVDRGSRSAVLKVLRELAAKKAEVFVKAIAGVLDPVVESAQAKSIAHPDAIPTAVASRFVLLSWVNLALTVPIKQLGADPEALAAGDAAWRRLVVLAARLLWGIAPAHPKMRFTKQNSISNSAHRDVWRMLRECPSVIGPMLSVLTTETANNEFAAVLIGNIVSSAVRLAPGKGHAEAVEAVEKFKEAIVGFVDRVLIGSKTVVSYSSVSDLGDFLRRFVGGEFVGLFKASISKMLLRSPETVLPTCLWLLESLDAATVDLSAVYLDVFADTLASNLIKSSNASVRKNAANLFSFLANTPATAEAASKAAEIATKPLTLGRYTQPEQRTEMYKLLGRVRAGPGGGWASAAVIVPALVKMAGKETIEQPVSALFAALGMQFGHLVEHLAGGGSGDEEGKSECIEAVKVFSEAAKKGLALPDRSGSLRHAWAADAVGEALWKTGDTLDGQAWAAEHIAPLVAALAKTAEKVSANPLAASGGSGTLDAHVGLALTLSSSAQDGSRLASLVTDTEKSLVLWDKVFHKCTGTREALWLLRCAQSLYQRGSNDRRLGELLMWVVCRMPEASRQTARNALDTLSAMAQADAARLWRLLAPCVVAEMAAGRRPGGGSSWRDVLAAIAGGRCEQAEKEALLVAMALAAHYPAATAGAGSLGRQSGLWISLAQRLGVDPADMCYGQLDALLQVAQQAMADDSRAADGDAAAGLVRDLVFIGGEGVAQRVLELAHELVDPAQLQAVSDADIAVWQTPAGQLHTDPLASKGAAQASKNVRGKTSDDVWADELRQELARKKSEARKLTRDEQELVDRQHAAEAATRGRVEQTRAAAARGLALARAVVAGSRAVGGACMLRLVRLVVERAMLGGGAAAARLAGGDVRATVEAMSTCADGLEAGLRQPLAMGLLRVRGFAAEVPAGWRQESVEDLASRVYFRLRVGCEAAPLPAAAFNFVLPFMQATAEAGGWGRRVRRGVEEHDEYAQMDHAAEQLTMVVDLLGFHAHFGGDAAMPRREMADLLVLLMATQPTLLAACRASLVRLAEEMEGADSALERDALLAGLLQPDSAVRSACLAALDYADLTELDYSTPLWVNVAGGGAPALDDNAAAARLLWAENGLEVLPALIADTVPLLGSGAAEIRDGAARAVALAVQQLAAAGAGAADVEAVVDGTLDRLLAAYRRWHISLAPEYDAYGLVVPGTQNREDPAAARVAVGRALAHLAPHLASAAQMQRLVAFLVGERVLGERAEAVRTCMLDAGAQAVAAHGGAWAAELLPALEGFLAQPDEGSFAHDCIREGVVVLLGRLAQHLPAADGARVAAAVDRLVDALATPAEAVQRAVSECLPPLARRMDEARQQAVVELLLQRTLAGASYAARRGGAYGLAGVVKGLGLAALKRHGVVDRLRAACEAQDKQQAHARQGALFAVETLAAALGRLFEPYVIQFVPLLLALFGDASGDVRAAALDTARTVMAHISGHGVKLVLPAALRGLEDDRWRTKKGSVEMLGAMAFCAPKQLSLALPAIVPRIVTVLADSHGQVAEAARAALLRFGDVIHNPEIQALVPTLLAALDDPAGRTDAALVRLLHTPFVHYIDAPSLALVVPVLQRGMRGRAAATKRTAAQIMGAMATLTEPADLAPYLAELVPLVRGVLVDPVPEARATAAKALGALVQRLGEPRFPSLVADLVRVLKSDASGVDRAGAAQGLSEVLAGVGLARLEGLLAEVVANCRSAVPAVREGFVLLLIYLPTTFGDAFRPFLPRVVPPVLAALADDAEVVRTAALRAGRILVASFAAGEGVDLLLPALLAAMHDAAWRIRHSAVELLGELLLRVAGVSGKQAERDREAARALFFAKQAGDDDDGDEDAGASAAAAAAAGQAEDADDDEALEDAAIASNLREILGEKLGAERCRGVLAALYVARSDVSAMVRQMAFGVWKSLVSNTPRTVRECLPYIVDVVLGGLASEAHDRRTSAARTLGDLVHKLGDHVMSRVVPILERALDQPTTAGAYEGDDEDEGEGEGVAEEEDGSIRHGVFIGLTEILGSAGKAHVDAYADAMVPLVRRGLCDADPLVREAAAAAFNALQQAAGPRAVDAIVPPLLAALQDASSPYALDALRELMAVRASAVFPVLIPTLTHVPVSAFNARALAALIQVAGQGLSKRLPLILRALIDSMPAHTDADADADAAAALRDAIEAVALAAAQDELALDLLVAELHAAVRVPESCDLAEPAQAQAASRVAEACAAFGAVCAAFGPASAGRGRSPLGAHVADWLRILIELLGAPAPAVVAAAWAALDALCRAVPKEDYDGYVGPVSRAVQQATAALPAGRRTLPGFDLPKGLAPLLPIYAQGLLAGSPDTKERAVRGMARLVRFTDPAALRLFATGITGPLIRIVGDRNPANVKAAILATLGLLLAQIPQLMRPFLPQLQRTFVRGLSEPDDLVRQRAASALAALIPLQPRLDPLVAELAAALRQADDLGMKLAMLRALRAVAAAPNAGSLAPASLQAIEDISVARADAAAASDARWRALAAQTFGALCAALPAAAASGLLMQHAVGAAAAEDSSSSSAEAQAAGLELLAAALAQAPRLFDGQMLAHVVEKVDAALTPSARAEQGRAAMQAVGVARNALLERTVVSEGSEAGAALVSLLVRVVDPATMAAYDTDTQHAALAALKSLAKHRFAMVEPMRDQVVLAALAHVRDRVITVKLAAERCLLYALRLACVPAERFAGDTAGLDAFVGGVGGPASEKGKLAVDYHRRVLNKLAENTRELDYLSDDEVDRAGDHAAAAAAAADEEPDYAF</sequence>
<dbReference type="InterPro" id="IPR011989">
    <property type="entry name" value="ARM-like"/>
</dbReference>
<organism evidence="7 8">
    <name type="scientific">Coemansia erecta</name>
    <dbReference type="NCBI Taxonomy" id="147472"/>
    <lineage>
        <taxon>Eukaryota</taxon>
        <taxon>Fungi</taxon>
        <taxon>Fungi incertae sedis</taxon>
        <taxon>Zoopagomycota</taxon>
        <taxon>Kickxellomycotina</taxon>
        <taxon>Kickxellomycetes</taxon>
        <taxon>Kickxellales</taxon>
        <taxon>Kickxellaceae</taxon>
        <taxon>Coemansia</taxon>
    </lineage>
</organism>
<dbReference type="InterPro" id="IPR022716">
    <property type="entry name" value="Gcn1_N"/>
</dbReference>
<protein>
    <submittedName>
        <fullName evidence="7">Translational activator of GCN4</fullName>
    </submittedName>
</protein>
<feature type="compositionally biased region" description="Acidic residues" evidence="5">
    <location>
        <begin position="2061"/>
        <end position="2077"/>
    </location>
</feature>
<dbReference type="Pfam" id="PF24993">
    <property type="entry name" value="GNC1_N"/>
    <property type="match status" value="1"/>
</dbReference>
<dbReference type="InterPro" id="IPR021133">
    <property type="entry name" value="HEAT_type_2"/>
</dbReference>
<gene>
    <name evidence="7" type="primary">GCN1</name>
    <name evidence="7" type="ORF">LPJ53_004298</name>
</gene>
<feature type="repeat" description="HEAT" evidence="3">
    <location>
        <begin position="2108"/>
        <end position="2145"/>
    </location>
</feature>
<dbReference type="SMART" id="SM01349">
    <property type="entry name" value="TOG"/>
    <property type="match status" value="2"/>
</dbReference>
<dbReference type="GO" id="GO:0005829">
    <property type="term" value="C:cytosol"/>
    <property type="evidence" value="ECO:0007669"/>
    <property type="project" value="TreeGrafter"/>
</dbReference>
<dbReference type="Pfam" id="PF23271">
    <property type="entry name" value="HEAT_GCN1"/>
    <property type="match status" value="1"/>
</dbReference>
<keyword evidence="8" id="KW-1185">Reference proteome</keyword>
<dbReference type="InterPro" id="IPR056810">
    <property type="entry name" value="GNC1-like_N"/>
</dbReference>
<dbReference type="InterPro" id="IPR016024">
    <property type="entry name" value="ARM-type_fold"/>
</dbReference>
<dbReference type="Gene3D" id="1.25.10.10">
    <property type="entry name" value="Leucine-rich Repeat Variant"/>
    <property type="match status" value="4"/>
</dbReference>
<dbReference type="SMART" id="SM00567">
    <property type="entry name" value="EZ_HEAT"/>
    <property type="match status" value="4"/>
</dbReference>
<evidence type="ECO:0000313" key="7">
    <source>
        <dbReference type="EMBL" id="KAJ1721157.1"/>
    </source>
</evidence>
<keyword evidence="4" id="KW-0175">Coiled coil</keyword>